<dbReference type="AlphaFoldDB" id="A0A8K0CTV1"/>
<dbReference type="InterPro" id="IPR036397">
    <property type="entry name" value="RNaseH_sf"/>
</dbReference>
<dbReference type="Proteomes" id="UP000801492">
    <property type="component" value="Unassembled WGS sequence"/>
</dbReference>
<name>A0A8K0CTV1_IGNLU</name>
<feature type="non-terminal residue" evidence="1">
    <location>
        <position position="1"/>
    </location>
</feature>
<dbReference type="PANTHER" id="PTHR33939">
    <property type="entry name" value="PROTEIN CBG22215"/>
    <property type="match status" value="1"/>
</dbReference>
<reference evidence="1" key="1">
    <citation type="submission" date="2019-08" db="EMBL/GenBank/DDBJ databases">
        <title>The genome of the North American firefly Photinus pyralis.</title>
        <authorList>
            <consortium name="Photinus pyralis genome working group"/>
            <person name="Fallon T.R."/>
            <person name="Sander Lower S.E."/>
            <person name="Weng J.-K."/>
        </authorList>
    </citation>
    <scope>NUCLEOTIDE SEQUENCE</scope>
    <source>
        <strain evidence="1">TRF0915ILg1</strain>
        <tissue evidence="1">Whole body</tissue>
    </source>
</reference>
<protein>
    <recommendedName>
        <fullName evidence="3">Tc1-like transposase DDE domain-containing protein</fullName>
    </recommendedName>
</protein>
<gene>
    <name evidence="1" type="ORF">ILUMI_16693</name>
</gene>
<dbReference type="Gene3D" id="3.30.420.10">
    <property type="entry name" value="Ribonuclease H-like superfamily/Ribonuclease H"/>
    <property type="match status" value="1"/>
</dbReference>
<comment type="caution">
    <text evidence="1">The sequence shown here is derived from an EMBL/GenBank/DDBJ whole genome shotgun (WGS) entry which is preliminary data.</text>
</comment>
<dbReference type="EMBL" id="VTPC01066257">
    <property type="protein sequence ID" value="KAF2889480.1"/>
    <property type="molecule type" value="Genomic_DNA"/>
</dbReference>
<dbReference type="OrthoDB" id="6742587at2759"/>
<evidence type="ECO:0000313" key="2">
    <source>
        <dbReference type="Proteomes" id="UP000801492"/>
    </source>
</evidence>
<evidence type="ECO:0000313" key="1">
    <source>
        <dbReference type="EMBL" id="KAF2889480.1"/>
    </source>
</evidence>
<dbReference type="GO" id="GO:0003676">
    <property type="term" value="F:nucleic acid binding"/>
    <property type="evidence" value="ECO:0007669"/>
    <property type="project" value="InterPro"/>
</dbReference>
<organism evidence="1 2">
    <name type="scientific">Ignelater luminosus</name>
    <name type="common">Cucubano</name>
    <name type="synonym">Pyrophorus luminosus</name>
    <dbReference type="NCBI Taxonomy" id="2038154"/>
    <lineage>
        <taxon>Eukaryota</taxon>
        <taxon>Metazoa</taxon>
        <taxon>Ecdysozoa</taxon>
        <taxon>Arthropoda</taxon>
        <taxon>Hexapoda</taxon>
        <taxon>Insecta</taxon>
        <taxon>Pterygota</taxon>
        <taxon>Neoptera</taxon>
        <taxon>Endopterygota</taxon>
        <taxon>Coleoptera</taxon>
        <taxon>Polyphaga</taxon>
        <taxon>Elateriformia</taxon>
        <taxon>Elateroidea</taxon>
        <taxon>Elateridae</taxon>
        <taxon>Agrypninae</taxon>
        <taxon>Pyrophorini</taxon>
        <taxon>Ignelater</taxon>
    </lineage>
</organism>
<evidence type="ECO:0008006" key="3">
    <source>
        <dbReference type="Google" id="ProtNLM"/>
    </source>
</evidence>
<proteinExistence type="predicted"/>
<accession>A0A8K0CTV1</accession>
<sequence length="110" mass="12478">PSIIIMDNASSHSSLVEKVPNSFWKKPEIQNWLRERNLEFLNDALKVNLLEIVARNKPAKAYAANQMVLEHGHAVVRLPPYHYTFNPIGDFVKSIIISILERKVTAGKSV</sequence>
<keyword evidence="2" id="KW-1185">Reference proteome</keyword>
<dbReference type="PANTHER" id="PTHR33939:SF1">
    <property type="entry name" value="DUF4371 DOMAIN-CONTAINING PROTEIN"/>
    <property type="match status" value="1"/>
</dbReference>